<evidence type="ECO:0000256" key="5">
    <source>
        <dbReference type="ARBA" id="ARBA00023004"/>
    </source>
</evidence>
<feature type="chain" id="PRO_5044220105" description="Fe2OG dioxygenase domain-containing protein" evidence="7">
    <location>
        <begin position="18"/>
        <end position="443"/>
    </location>
</feature>
<dbReference type="EMBL" id="JBGBPQ010000014">
    <property type="protein sequence ID" value="KAL1511493.1"/>
    <property type="molecule type" value="Genomic_DNA"/>
</dbReference>
<dbReference type="InterPro" id="IPR005123">
    <property type="entry name" value="Oxoglu/Fe-dep_dioxygenase_dom"/>
</dbReference>
<feature type="compositionally biased region" description="Low complexity" evidence="6">
    <location>
        <begin position="103"/>
        <end position="112"/>
    </location>
</feature>
<comment type="cofactor">
    <cofactor evidence="1">
        <name>L-ascorbate</name>
        <dbReference type="ChEBI" id="CHEBI:38290"/>
    </cofactor>
</comment>
<keyword evidence="7" id="KW-0732">Signal</keyword>
<dbReference type="Proteomes" id="UP001515480">
    <property type="component" value="Unassembled WGS sequence"/>
</dbReference>
<dbReference type="GO" id="GO:0005506">
    <property type="term" value="F:iron ion binding"/>
    <property type="evidence" value="ECO:0007669"/>
    <property type="project" value="InterPro"/>
</dbReference>
<feature type="signal peptide" evidence="7">
    <location>
        <begin position="1"/>
        <end position="17"/>
    </location>
</feature>
<dbReference type="PROSITE" id="PS51471">
    <property type="entry name" value="FE2OG_OXY"/>
    <property type="match status" value="1"/>
</dbReference>
<dbReference type="Gene3D" id="2.60.120.620">
    <property type="entry name" value="q2cbj1_9rhob like domain"/>
    <property type="match status" value="1"/>
</dbReference>
<comment type="caution">
    <text evidence="9">The sequence shown here is derived from an EMBL/GenBank/DDBJ whole genome shotgun (WGS) entry which is preliminary data.</text>
</comment>
<feature type="region of interest" description="Disordered" evidence="6">
    <location>
        <begin position="25"/>
        <end position="112"/>
    </location>
</feature>
<evidence type="ECO:0000256" key="4">
    <source>
        <dbReference type="ARBA" id="ARBA00023002"/>
    </source>
</evidence>
<protein>
    <recommendedName>
        <fullName evidence="8">Fe2OG dioxygenase domain-containing protein</fullName>
    </recommendedName>
</protein>
<dbReference type="SMART" id="SM00702">
    <property type="entry name" value="P4Hc"/>
    <property type="match status" value="1"/>
</dbReference>
<evidence type="ECO:0000256" key="6">
    <source>
        <dbReference type="SAM" id="MobiDB-lite"/>
    </source>
</evidence>
<evidence type="ECO:0000259" key="8">
    <source>
        <dbReference type="PROSITE" id="PS51471"/>
    </source>
</evidence>
<evidence type="ECO:0000256" key="3">
    <source>
        <dbReference type="ARBA" id="ARBA00022964"/>
    </source>
</evidence>
<evidence type="ECO:0000256" key="1">
    <source>
        <dbReference type="ARBA" id="ARBA00001961"/>
    </source>
</evidence>
<feature type="domain" description="Fe2OG dioxygenase" evidence="8">
    <location>
        <begin position="310"/>
        <end position="408"/>
    </location>
</feature>
<accession>A0AB34J493</accession>
<dbReference type="InterPro" id="IPR006620">
    <property type="entry name" value="Pro_4_hyd_alph"/>
</dbReference>
<sequence>MMAAPLLAALTLHAAAALSPPALPLARRPPQPAPSILMAKPRNAPKRRAAKAASASPGGFKRAASPVPGLSSAQYEQALAHHGAPCGPSPRPARHAADRARPRPTAAAVASSPSDGTAWLQWGALCVKGKEYAEAERIFRKGAELLPADQMLSAAALTLGGDSAAYFHAAPEARAAGGARRAPPPPPSLADEAFTSYAAPDEQMATWDQADRAAAWERRLASLSPRGVVHQSKAPLLEPEDCAWVVREVEAHAEKVGWTKTRHVQAPTTDIPVSQVPALRGWFDEQLRDTLFPMLAARYPEAIASPAELRVMDAFVVRYDAREQASLPMHIDENTFSFTIALNDQSEYEGGGTMFAQIRPVGAGQEPFGPAVLNADAGGVVTFPGKLLHGGNTVTKGRRYIIPLFIYLDANASGKKPGYLLRSVGFEEASSNAALSRYAAGLA</sequence>
<organism evidence="9 10">
    <name type="scientific">Prymnesium parvum</name>
    <name type="common">Toxic golden alga</name>
    <dbReference type="NCBI Taxonomy" id="97485"/>
    <lineage>
        <taxon>Eukaryota</taxon>
        <taxon>Haptista</taxon>
        <taxon>Haptophyta</taxon>
        <taxon>Prymnesiophyceae</taxon>
        <taxon>Prymnesiales</taxon>
        <taxon>Prymnesiaceae</taxon>
        <taxon>Prymnesium</taxon>
    </lineage>
</organism>
<dbReference type="SUPFAM" id="SSF51197">
    <property type="entry name" value="Clavaminate synthase-like"/>
    <property type="match status" value="1"/>
</dbReference>
<proteinExistence type="predicted"/>
<dbReference type="AlphaFoldDB" id="A0AB34J493"/>
<keyword evidence="2" id="KW-0479">Metal-binding</keyword>
<evidence type="ECO:0000313" key="10">
    <source>
        <dbReference type="Proteomes" id="UP001515480"/>
    </source>
</evidence>
<keyword evidence="3" id="KW-0223">Dioxygenase</keyword>
<keyword evidence="10" id="KW-1185">Reference proteome</keyword>
<evidence type="ECO:0000313" key="9">
    <source>
        <dbReference type="EMBL" id="KAL1511493.1"/>
    </source>
</evidence>
<dbReference type="GO" id="GO:0016705">
    <property type="term" value="F:oxidoreductase activity, acting on paired donors, with incorporation or reduction of molecular oxygen"/>
    <property type="evidence" value="ECO:0007669"/>
    <property type="project" value="InterPro"/>
</dbReference>
<dbReference type="GO" id="GO:0031418">
    <property type="term" value="F:L-ascorbic acid binding"/>
    <property type="evidence" value="ECO:0007669"/>
    <property type="project" value="InterPro"/>
</dbReference>
<reference evidence="9 10" key="1">
    <citation type="journal article" date="2024" name="Science">
        <title>Giant polyketide synthase enzymes in the biosynthesis of giant marine polyether toxins.</title>
        <authorList>
            <person name="Fallon T.R."/>
            <person name="Shende V.V."/>
            <person name="Wierzbicki I.H."/>
            <person name="Pendleton A.L."/>
            <person name="Watervoot N.F."/>
            <person name="Auber R.P."/>
            <person name="Gonzalez D.J."/>
            <person name="Wisecaver J.H."/>
            <person name="Moore B.S."/>
        </authorList>
    </citation>
    <scope>NUCLEOTIDE SEQUENCE [LARGE SCALE GENOMIC DNA]</scope>
    <source>
        <strain evidence="9 10">12B1</strain>
    </source>
</reference>
<gene>
    <name evidence="9" type="ORF">AB1Y20_006291</name>
</gene>
<dbReference type="GO" id="GO:0051213">
    <property type="term" value="F:dioxygenase activity"/>
    <property type="evidence" value="ECO:0007669"/>
    <property type="project" value="UniProtKB-KW"/>
</dbReference>
<keyword evidence="4" id="KW-0560">Oxidoreductase</keyword>
<evidence type="ECO:0000256" key="2">
    <source>
        <dbReference type="ARBA" id="ARBA00022723"/>
    </source>
</evidence>
<keyword evidence="5" id="KW-0408">Iron</keyword>
<evidence type="ECO:0000256" key="7">
    <source>
        <dbReference type="SAM" id="SignalP"/>
    </source>
</evidence>
<name>A0AB34J493_PRYPA</name>